<dbReference type="EMBL" id="JAAAUQ010000018">
    <property type="protein sequence ID" value="KAF9156619.1"/>
    <property type="molecule type" value="Genomic_DNA"/>
</dbReference>
<evidence type="ECO:0000313" key="1">
    <source>
        <dbReference type="EMBL" id="KAF9156619.1"/>
    </source>
</evidence>
<organism evidence="1 2">
    <name type="scientific">Linnemannia schmuckeri</name>
    <dbReference type="NCBI Taxonomy" id="64567"/>
    <lineage>
        <taxon>Eukaryota</taxon>
        <taxon>Fungi</taxon>
        <taxon>Fungi incertae sedis</taxon>
        <taxon>Mucoromycota</taxon>
        <taxon>Mortierellomycotina</taxon>
        <taxon>Mortierellomycetes</taxon>
        <taxon>Mortierellales</taxon>
        <taxon>Mortierellaceae</taxon>
        <taxon>Linnemannia</taxon>
    </lineage>
</organism>
<accession>A0A9P5S9J6</accession>
<protein>
    <submittedName>
        <fullName evidence="1">Uncharacterized protein</fullName>
    </submittedName>
</protein>
<gene>
    <name evidence="1" type="ORF">BG015_003587</name>
</gene>
<dbReference type="Proteomes" id="UP000748756">
    <property type="component" value="Unassembled WGS sequence"/>
</dbReference>
<proteinExistence type="predicted"/>
<comment type="caution">
    <text evidence="1">The sequence shown here is derived from an EMBL/GenBank/DDBJ whole genome shotgun (WGS) entry which is preliminary data.</text>
</comment>
<evidence type="ECO:0000313" key="2">
    <source>
        <dbReference type="Proteomes" id="UP000748756"/>
    </source>
</evidence>
<dbReference type="AlphaFoldDB" id="A0A9P5S9J6"/>
<name>A0A9P5S9J6_9FUNG</name>
<sequence>MSVSLYVFKIKVYPPERRMGGGADSDADDDVFGEKETAIDQLRRQVLLLPLKVLRLPSSDLNFTLKDIQGVLERYPKLENIIVEWGDDDEMTDRDALASLAAKCCPKLTKLGDEAYSQLSRAFSLVHETML</sequence>
<reference evidence="1" key="1">
    <citation type="journal article" date="2020" name="Fungal Divers.">
        <title>Resolving the Mortierellaceae phylogeny through synthesis of multi-gene phylogenetics and phylogenomics.</title>
        <authorList>
            <person name="Vandepol N."/>
            <person name="Liber J."/>
            <person name="Desiro A."/>
            <person name="Na H."/>
            <person name="Kennedy M."/>
            <person name="Barry K."/>
            <person name="Grigoriev I.V."/>
            <person name="Miller A.N."/>
            <person name="O'Donnell K."/>
            <person name="Stajich J.E."/>
            <person name="Bonito G."/>
        </authorList>
    </citation>
    <scope>NUCLEOTIDE SEQUENCE</scope>
    <source>
        <strain evidence="1">NRRL 6426</strain>
    </source>
</reference>
<keyword evidence="2" id="KW-1185">Reference proteome</keyword>